<dbReference type="Proteomes" id="UP000234562">
    <property type="component" value="Chromosome"/>
</dbReference>
<dbReference type="SUPFAM" id="SSF50475">
    <property type="entry name" value="FMN-binding split barrel"/>
    <property type="match status" value="1"/>
</dbReference>
<dbReference type="InterPro" id="IPR012349">
    <property type="entry name" value="Split_barrel_FMN-bd"/>
</dbReference>
<evidence type="ECO:0000313" key="4">
    <source>
        <dbReference type="Proteomes" id="UP000234562"/>
    </source>
</evidence>
<evidence type="ECO:0000313" key="5">
    <source>
        <dbReference type="Proteomes" id="UP000267794"/>
    </source>
</evidence>
<dbReference type="Proteomes" id="UP000267794">
    <property type="component" value="Chromosome"/>
</dbReference>
<name>A0A1B2IPN5_LACHE</name>
<sequence>MKKLNTNKLTEEQVNLFKNNLVYLATVDADGNPQVGPKGSMTVLDPSHLQYLEKTKGEAYENIKRGSKVALVAADVPSHTAVRVLATAEVHEDDDYAKKVLAKTEFPNAFVVNLNIEEVFA</sequence>
<dbReference type="EMBL" id="CP015496">
    <property type="protein sequence ID" value="AUI74288.1"/>
    <property type="molecule type" value="Genomic_DNA"/>
</dbReference>
<feature type="domain" description="Pyridoxamine 5'-phosphate oxidase N-terminal" evidence="1">
    <location>
        <begin position="13"/>
        <end position="120"/>
    </location>
</feature>
<accession>A0A1B2IPN5</accession>
<evidence type="ECO:0000259" key="1">
    <source>
        <dbReference type="Pfam" id="PF01243"/>
    </source>
</evidence>
<dbReference type="PANTHER" id="PTHR40660:SF1">
    <property type="entry name" value="5'-PHOSPHATE OXIDASE PUTATIVE DOMAIN-CONTAINING PROTEIN-RELATED"/>
    <property type="match status" value="1"/>
</dbReference>
<reference evidence="3 5" key="2">
    <citation type="submission" date="2016-10" db="EMBL/GenBank/DDBJ databases">
        <title>Complete genomic sequencing of Lactobacillus helveticus LH99 and comparative genome analysis.</title>
        <authorList>
            <person name="Li N."/>
            <person name="You C."/>
            <person name="Liu Z."/>
        </authorList>
    </citation>
    <scope>NUCLEOTIDE SEQUENCE [LARGE SCALE GENOMIC DNA]</scope>
    <source>
        <strain evidence="3 5">LH99</strain>
    </source>
</reference>
<gene>
    <name evidence="3" type="ORF">BC335_1136</name>
    <name evidence="2" type="ORF">Lh8105_05510</name>
</gene>
<evidence type="ECO:0000313" key="3">
    <source>
        <dbReference type="EMBL" id="AYE61605.1"/>
    </source>
</evidence>
<dbReference type="AlphaFoldDB" id="A0A1B2IPN5"/>
<proteinExistence type="predicted"/>
<dbReference type="Pfam" id="PF01243">
    <property type="entry name" value="PNPOx_N"/>
    <property type="match status" value="1"/>
</dbReference>
<dbReference type="RefSeq" id="WP_003619518.1">
    <property type="nucleotide sequence ID" value="NZ_BLYT01000115.1"/>
</dbReference>
<reference evidence="4" key="1">
    <citation type="submission" date="2016-05" db="EMBL/GenBank/DDBJ databases">
        <title>Genome sequence of Lactobacillus helveticus FAM8105.</title>
        <authorList>
            <person name="Ahrens C."/>
            <person name="Schmid M."/>
        </authorList>
    </citation>
    <scope>NUCLEOTIDE SEQUENCE [LARGE SCALE GENOMIC DNA]</scope>
    <source>
        <strain evidence="4">FAM8105</strain>
    </source>
</reference>
<dbReference type="InterPro" id="IPR011576">
    <property type="entry name" value="Pyridox_Oxase_N"/>
</dbReference>
<dbReference type="EMBL" id="CP017982">
    <property type="protein sequence ID" value="AYE61605.1"/>
    <property type="molecule type" value="Genomic_DNA"/>
</dbReference>
<protein>
    <submittedName>
        <fullName evidence="2">Pyridoxamine 5'-phosphate oxidase</fullName>
    </submittedName>
    <submittedName>
        <fullName evidence="3">Pyridoxine 5'-phosphate oxidase V related favin-nucleotide-binding protein</fullName>
    </submittedName>
</protein>
<evidence type="ECO:0000313" key="2">
    <source>
        <dbReference type="EMBL" id="AUI74288.1"/>
    </source>
</evidence>
<dbReference type="SMR" id="A0A1B2IPN5"/>
<organism evidence="3 5">
    <name type="scientific">Lactobacillus helveticus</name>
    <name type="common">Lactobacillus suntoryeus</name>
    <dbReference type="NCBI Taxonomy" id="1587"/>
    <lineage>
        <taxon>Bacteria</taxon>
        <taxon>Bacillati</taxon>
        <taxon>Bacillota</taxon>
        <taxon>Bacilli</taxon>
        <taxon>Lactobacillales</taxon>
        <taxon>Lactobacillaceae</taxon>
        <taxon>Lactobacillus</taxon>
    </lineage>
</organism>
<dbReference type="Gene3D" id="2.30.110.10">
    <property type="entry name" value="Electron Transport, Fmn-binding Protein, Chain A"/>
    <property type="match status" value="1"/>
</dbReference>
<dbReference type="OrthoDB" id="6196741at2"/>
<reference evidence="2" key="3">
    <citation type="journal article" date="2018" name="Front. Microbiol.">
        <title>Comparative Genomics of Completely Sequenced Lactobacillus helveticus Genomes Provides Insights into Strain-Specific Genes and Resolves Metagenomics Data Down to the Strain Level.</title>
        <authorList>
            <person name="Schmid M."/>
            <person name="Muri J."/>
            <person name="Melidis D."/>
            <person name="Varadarajan A.R."/>
            <person name="Somerville V."/>
            <person name="Wicki A."/>
            <person name="Moser A."/>
            <person name="Bourqui M."/>
            <person name="Wenzel C."/>
            <person name="Eugster-Meier E."/>
            <person name="Frey J.E."/>
            <person name="Irmler S."/>
            <person name="Ahrens C.H."/>
        </authorList>
    </citation>
    <scope>NUCLEOTIDE SEQUENCE</scope>
    <source>
        <strain evidence="2">FAM8105</strain>
    </source>
</reference>
<dbReference type="PANTHER" id="PTHR40660">
    <property type="entry name" value="5'-PHOSPHATE OXIDASE PUTATIVE DOMAIN-CONTAINING PROTEIN-RELATED"/>
    <property type="match status" value="1"/>
</dbReference>